<comment type="caution">
    <text evidence="2">The sequence shown here is derived from an EMBL/GenBank/DDBJ whole genome shotgun (WGS) entry which is preliminary data.</text>
</comment>
<dbReference type="GO" id="GO:0003676">
    <property type="term" value="F:nucleic acid binding"/>
    <property type="evidence" value="ECO:0007669"/>
    <property type="project" value="InterPro"/>
</dbReference>
<accession>A0A6L2KWC3</accession>
<feature type="domain" description="Integrase catalytic" evidence="1">
    <location>
        <begin position="97"/>
        <end position="263"/>
    </location>
</feature>
<organism evidence="2">
    <name type="scientific">Tanacetum cinerariifolium</name>
    <name type="common">Dalmatian daisy</name>
    <name type="synonym">Chrysanthemum cinerariifolium</name>
    <dbReference type="NCBI Taxonomy" id="118510"/>
    <lineage>
        <taxon>Eukaryota</taxon>
        <taxon>Viridiplantae</taxon>
        <taxon>Streptophyta</taxon>
        <taxon>Embryophyta</taxon>
        <taxon>Tracheophyta</taxon>
        <taxon>Spermatophyta</taxon>
        <taxon>Magnoliopsida</taxon>
        <taxon>eudicotyledons</taxon>
        <taxon>Gunneridae</taxon>
        <taxon>Pentapetalae</taxon>
        <taxon>asterids</taxon>
        <taxon>campanulids</taxon>
        <taxon>Asterales</taxon>
        <taxon>Asteraceae</taxon>
        <taxon>Asteroideae</taxon>
        <taxon>Anthemideae</taxon>
        <taxon>Anthemidinae</taxon>
        <taxon>Tanacetum</taxon>
    </lineage>
</organism>
<name>A0A6L2KWC3_TANCI</name>
<dbReference type="AlphaFoldDB" id="A0A6L2KWC3"/>
<dbReference type="PROSITE" id="PS50994">
    <property type="entry name" value="INTEGRASE"/>
    <property type="match status" value="1"/>
</dbReference>
<dbReference type="EMBL" id="BKCJ010003251">
    <property type="protein sequence ID" value="GEU53931.1"/>
    <property type="molecule type" value="Genomic_DNA"/>
</dbReference>
<dbReference type="Pfam" id="PF00665">
    <property type="entry name" value="rve"/>
    <property type="match status" value="1"/>
</dbReference>
<feature type="non-terminal residue" evidence="2">
    <location>
        <position position="712"/>
    </location>
</feature>
<protein>
    <recommendedName>
        <fullName evidence="1">Integrase catalytic domain-containing protein</fullName>
    </recommendedName>
</protein>
<dbReference type="Gene3D" id="3.30.420.10">
    <property type="entry name" value="Ribonuclease H-like superfamily/Ribonuclease H"/>
    <property type="match status" value="1"/>
</dbReference>
<dbReference type="InterPro" id="IPR039537">
    <property type="entry name" value="Retrotran_Ty1/copia-like"/>
</dbReference>
<evidence type="ECO:0000259" key="1">
    <source>
        <dbReference type="PROSITE" id="PS50994"/>
    </source>
</evidence>
<sequence>MEDLLPLEVIPKEENLLGKNVVPQGGLTCLFAKATSDESNLWHRRLRYVNFKTINKLVKGNLVRGLPLTFFKINKTRVACQKGKQHRASCKTKIVSSIRQPLQMLHMDLFGPTFVKSLMKRLYCLAITNDFSRFSWVFFLATKDETSEILKTFITCIENLIDLKVKVIRCDNVIEFKNRVMNQFCEMKGIKREFSVARTPQQNGVAKRKNKTLIEAAGTTLADSKLPTTFWVEAVNTACYVQNMMLVIKPHNKNPYELVLGRKPALSFMGSFGCPVTIYHRSPRTRIVEENLHVKFSETTPNIAGSRPNWLFDIDALTKSMNYKPVVTGNQSNGSASTKTCDNVGKTRLETVPDKDYILLPLWTQDLVFSSSSMNSLVYTSRIEQFWATTKVKNINRETQLHAKVDGKKVVISEASIGRDLRFRDEGAVMSSASSTVTYTSVYTNSELGKVFGGVIHLPFLDIFIIFRGLLTKGADEELWDGVSQRVIVYGYDGLPMKPPVIPPPSTDTTTTGARITVRLQAAISLPPEAKVKRLLGMPTLPPSPLTLLSPPSAGERLARMASTQAPIDAVTAALPSPSLPPLPPPLYIPPPIDRMDDVLETEMPPRKRNTWVDPAEAVPEIAPMTLGEDAQDSRTRISQRVTMDLKRVDLLMEDRIAHQETILIVEEEAYATREAWAHWIRLSQAVHSELQTQREQVYAHEFQLHAHQTQL</sequence>
<dbReference type="PANTHER" id="PTHR42648">
    <property type="entry name" value="TRANSPOSASE, PUTATIVE-RELATED"/>
    <property type="match status" value="1"/>
</dbReference>
<dbReference type="InterPro" id="IPR036397">
    <property type="entry name" value="RNaseH_sf"/>
</dbReference>
<evidence type="ECO:0000313" key="2">
    <source>
        <dbReference type="EMBL" id="GEU53931.1"/>
    </source>
</evidence>
<dbReference type="GO" id="GO:0015074">
    <property type="term" value="P:DNA integration"/>
    <property type="evidence" value="ECO:0007669"/>
    <property type="project" value="InterPro"/>
</dbReference>
<proteinExistence type="predicted"/>
<dbReference type="SUPFAM" id="SSF53098">
    <property type="entry name" value="Ribonuclease H-like"/>
    <property type="match status" value="1"/>
</dbReference>
<dbReference type="Pfam" id="PF13976">
    <property type="entry name" value="gag_pre-integrs"/>
    <property type="match status" value="1"/>
</dbReference>
<dbReference type="InterPro" id="IPR012337">
    <property type="entry name" value="RNaseH-like_sf"/>
</dbReference>
<dbReference type="InterPro" id="IPR025724">
    <property type="entry name" value="GAG-pre-integrase_dom"/>
</dbReference>
<reference evidence="2" key="1">
    <citation type="journal article" date="2019" name="Sci. Rep.">
        <title>Draft genome of Tanacetum cinerariifolium, the natural source of mosquito coil.</title>
        <authorList>
            <person name="Yamashiro T."/>
            <person name="Shiraishi A."/>
            <person name="Satake H."/>
            <person name="Nakayama K."/>
        </authorList>
    </citation>
    <scope>NUCLEOTIDE SEQUENCE</scope>
</reference>
<dbReference type="InterPro" id="IPR001584">
    <property type="entry name" value="Integrase_cat-core"/>
</dbReference>
<gene>
    <name evidence="2" type="ORF">Tci_025909</name>
</gene>
<dbReference type="PANTHER" id="PTHR42648:SF32">
    <property type="entry name" value="RIBONUCLEASE H-LIKE DOMAIN, GAG-PRE-INTEGRASE DOMAIN PROTEIN-RELATED"/>
    <property type="match status" value="1"/>
</dbReference>